<organism evidence="2 3">
    <name type="scientific">Steccherinum ochraceum</name>
    <dbReference type="NCBI Taxonomy" id="92696"/>
    <lineage>
        <taxon>Eukaryota</taxon>
        <taxon>Fungi</taxon>
        <taxon>Dikarya</taxon>
        <taxon>Basidiomycota</taxon>
        <taxon>Agaricomycotina</taxon>
        <taxon>Agaricomycetes</taxon>
        <taxon>Polyporales</taxon>
        <taxon>Steccherinaceae</taxon>
        <taxon>Steccherinum</taxon>
    </lineage>
</organism>
<evidence type="ECO:0000313" key="2">
    <source>
        <dbReference type="EMBL" id="TCD64113.1"/>
    </source>
</evidence>
<keyword evidence="3" id="KW-1185">Reference proteome</keyword>
<evidence type="ECO:0000256" key="1">
    <source>
        <dbReference type="SAM" id="MobiDB-lite"/>
    </source>
</evidence>
<protein>
    <submittedName>
        <fullName evidence="2">Uncharacterized protein</fullName>
    </submittedName>
</protein>
<name>A0A4R0RBR5_9APHY</name>
<feature type="compositionally biased region" description="Acidic residues" evidence="1">
    <location>
        <begin position="336"/>
        <end position="345"/>
    </location>
</feature>
<sequence>MRSSPELNFMTAHENQYSELLDNEMRYQSEGDERHVQLCRMRDSACEVYAAESNGSKFELVYPRCKASDTTGPEEMVFRVQGFVTQAYLPPIVEQLKATSVSEGVRQSIEITGLGARRFDKAVNAHWILMDTLVPFVGGKDRINTSWNPAKGHYHSYPTMTIANRYFTSPQEAKTQPTIAFSDQVDPLSVLQNYGNKYHLKHTEDNEVQYFERSIGRKGPVFRTIAPGFIQPTNMVEVQLGVCAQRLGVGKYIFLMKMRSVCVLNRVVKEAFTSLPRLPMAVESSVQIKRKVGYTCDSEWSDSSSSDDESVASDPEFGRNSVSQGMKRLKLRPDGEGDDSEETEVETICHAE</sequence>
<dbReference type="Proteomes" id="UP000292702">
    <property type="component" value="Unassembled WGS sequence"/>
</dbReference>
<proteinExistence type="predicted"/>
<comment type="caution">
    <text evidence="2">The sequence shown here is derived from an EMBL/GenBank/DDBJ whole genome shotgun (WGS) entry which is preliminary data.</text>
</comment>
<feature type="region of interest" description="Disordered" evidence="1">
    <location>
        <begin position="297"/>
        <end position="352"/>
    </location>
</feature>
<dbReference type="OrthoDB" id="3267069at2759"/>
<gene>
    <name evidence="2" type="ORF">EIP91_004526</name>
</gene>
<dbReference type="AlphaFoldDB" id="A0A4R0RBR5"/>
<dbReference type="EMBL" id="RWJN01000255">
    <property type="protein sequence ID" value="TCD64113.1"/>
    <property type="molecule type" value="Genomic_DNA"/>
</dbReference>
<evidence type="ECO:0000313" key="3">
    <source>
        <dbReference type="Proteomes" id="UP000292702"/>
    </source>
</evidence>
<accession>A0A4R0RBR5</accession>
<dbReference type="STRING" id="92696.A0A4R0RBR5"/>
<reference evidence="2 3" key="1">
    <citation type="submission" date="2018-11" db="EMBL/GenBank/DDBJ databases">
        <title>Genome assembly of Steccherinum ochraceum LE-BIN_3174, the white-rot fungus of the Steccherinaceae family (The Residual Polyporoid clade, Polyporales, Basidiomycota).</title>
        <authorList>
            <person name="Fedorova T.V."/>
            <person name="Glazunova O.A."/>
            <person name="Landesman E.O."/>
            <person name="Moiseenko K.V."/>
            <person name="Psurtseva N.V."/>
            <person name="Savinova O.S."/>
            <person name="Shakhova N.V."/>
            <person name="Tyazhelova T.V."/>
            <person name="Vasina D.V."/>
        </authorList>
    </citation>
    <scope>NUCLEOTIDE SEQUENCE [LARGE SCALE GENOMIC DNA]</scope>
    <source>
        <strain evidence="2 3">LE-BIN_3174</strain>
    </source>
</reference>